<organism evidence="1 2">
    <name type="scientific">Janthinobacterium agaricidamnosum NBRC 102515 = DSM 9628</name>
    <dbReference type="NCBI Taxonomy" id="1349767"/>
    <lineage>
        <taxon>Bacteria</taxon>
        <taxon>Pseudomonadati</taxon>
        <taxon>Pseudomonadota</taxon>
        <taxon>Betaproteobacteria</taxon>
        <taxon>Burkholderiales</taxon>
        <taxon>Oxalobacteraceae</taxon>
        <taxon>Janthinobacterium</taxon>
    </lineage>
</organism>
<protein>
    <submittedName>
        <fullName evidence="1">Uncharacterized protein</fullName>
    </submittedName>
</protein>
<gene>
    <name evidence="1" type="ORF">GJA_439</name>
</gene>
<name>W0UX52_9BURK</name>
<sequence>MQGTPAGLPFGMPGMGLEIDGAVQQAPQPGRHSMVEVAGFIARLVGECFSADK</sequence>
<dbReference type="HOGENOM" id="CLU_3062380_0_0_4"/>
<dbReference type="STRING" id="1349767.GJA_439"/>
<dbReference type="PATRIC" id="fig|1349767.4.peg.2153"/>
<dbReference type="AlphaFoldDB" id="W0UX52"/>
<proteinExistence type="predicted"/>
<evidence type="ECO:0000313" key="2">
    <source>
        <dbReference type="Proteomes" id="UP000027604"/>
    </source>
</evidence>
<reference evidence="1 2" key="1">
    <citation type="journal article" date="2015" name="Genome Announc.">
        <title>Genome Sequence of Mushroom Soft-Rot Pathogen Janthinobacterium agaricidamnosum.</title>
        <authorList>
            <person name="Graupner K."/>
            <person name="Lackner G."/>
            <person name="Hertweck C."/>
        </authorList>
    </citation>
    <scope>NUCLEOTIDE SEQUENCE [LARGE SCALE GENOMIC DNA]</scope>
    <source>
        <strain evidence="2">NBRC 102515 / DSM 9628</strain>
    </source>
</reference>
<dbReference type="EMBL" id="HG322949">
    <property type="protein sequence ID" value="CDG81099.1"/>
    <property type="molecule type" value="Genomic_DNA"/>
</dbReference>
<keyword evidence="2" id="KW-1185">Reference proteome</keyword>
<dbReference type="KEGG" id="jag:GJA_439"/>
<accession>W0UX52</accession>
<evidence type="ECO:0000313" key="1">
    <source>
        <dbReference type="EMBL" id="CDG81099.1"/>
    </source>
</evidence>
<dbReference type="Proteomes" id="UP000027604">
    <property type="component" value="Chromosome I"/>
</dbReference>